<dbReference type="PANTHER" id="PTHR35868">
    <property type="entry name" value="DUF2804 DOMAIN-CONTAINING PROTEIN-RELATED"/>
    <property type="match status" value="1"/>
</dbReference>
<dbReference type="Pfam" id="PF10974">
    <property type="entry name" value="DUF2804"/>
    <property type="match status" value="1"/>
</dbReference>
<name>A0A6I3JBV5_9ACTN</name>
<keyword evidence="2" id="KW-1185">Reference proteome</keyword>
<accession>A0A6I3JBV5</accession>
<proteinExistence type="predicted"/>
<dbReference type="EMBL" id="WLCI01000011">
    <property type="protein sequence ID" value="MTB95561.1"/>
    <property type="molecule type" value="Genomic_DNA"/>
</dbReference>
<protein>
    <submittedName>
        <fullName evidence="1">DUF2804 family protein</fullName>
    </submittedName>
</protein>
<organism evidence="1 2">
    <name type="scientific">Nocardioides marmotae</name>
    <dbReference type="NCBI Taxonomy" id="2663857"/>
    <lineage>
        <taxon>Bacteria</taxon>
        <taxon>Bacillati</taxon>
        <taxon>Actinomycetota</taxon>
        <taxon>Actinomycetes</taxon>
        <taxon>Propionibacteriales</taxon>
        <taxon>Nocardioidaceae</taxon>
        <taxon>Nocardioides</taxon>
    </lineage>
</organism>
<dbReference type="AlphaFoldDB" id="A0A6I3JBV5"/>
<dbReference type="InterPro" id="IPR021243">
    <property type="entry name" value="DUF2804"/>
</dbReference>
<evidence type="ECO:0000313" key="2">
    <source>
        <dbReference type="Proteomes" id="UP000433406"/>
    </source>
</evidence>
<gene>
    <name evidence="1" type="ORF">GGQ22_10735</name>
</gene>
<comment type="caution">
    <text evidence="1">The sequence shown here is derived from an EMBL/GenBank/DDBJ whole genome shotgun (WGS) entry which is preliminary data.</text>
</comment>
<dbReference type="RefSeq" id="WP_171896471.1">
    <property type="nucleotide sequence ID" value="NZ_CP053660.1"/>
</dbReference>
<sequence>MPDQPRPVTEREITAPVALTLPDGRLNPEAVGWTRTPLVVTDGVGRGRRGRGRNKRWEYWAVTTPAHVVALVTSDIDYAAVHGLWLLDRRTGEAVAHDAIGVTGRSATLPGTLGAGPVRSRTKQVVIDVDEVAGGTRLRARGARIEVDVVAHRPEGHESLGVVVPWTDRLFQYTVKDVARPATGTIRLDGVAADVPAGESWATLDHGRGRWPYDVRWNWGAGAGRTDGRVIGIQVGGQWTDGTGTVENSLYVDGRLTKISEELVWDYDREDWLAPWSVTGETVDLTFTPFHLKRSVTDLKVFASRTHQCFGTWAGRVRDESGAWVRVADVVGWAEDVHNRW</sequence>
<reference evidence="1 2" key="1">
    <citation type="submission" date="2019-10" db="EMBL/GenBank/DDBJ databases">
        <title>Nocardioides novel species isolated from the excrement of Marmot.</title>
        <authorList>
            <person name="Zhang G."/>
        </authorList>
    </citation>
    <scope>NUCLEOTIDE SEQUENCE [LARGE SCALE GENOMIC DNA]</scope>
    <source>
        <strain evidence="2">zg-579</strain>
    </source>
</reference>
<evidence type="ECO:0000313" key="1">
    <source>
        <dbReference type="EMBL" id="MTB95561.1"/>
    </source>
</evidence>
<dbReference type="Proteomes" id="UP000433406">
    <property type="component" value="Unassembled WGS sequence"/>
</dbReference>
<dbReference type="PANTHER" id="PTHR35868:SF3">
    <property type="entry name" value="DUF2804 DOMAIN-CONTAINING PROTEIN"/>
    <property type="match status" value="1"/>
</dbReference>